<evidence type="ECO:0000256" key="1">
    <source>
        <dbReference type="SAM" id="MobiDB-lite"/>
    </source>
</evidence>
<dbReference type="SUPFAM" id="SSF50494">
    <property type="entry name" value="Trypsin-like serine proteases"/>
    <property type="match status" value="1"/>
</dbReference>
<dbReference type="Gene3D" id="2.60.40.10">
    <property type="entry name" value="Immunoglobulins"/>
    <property type="match status" value="1"/>
</dbReference>
<dbReference type="InterPro" id="IPR013783">
    <property type="entry name" value="Ig-like_fold"/>
</dbReference>
<proteinExistence type="predicted"/>
<keyword evidence="3" id="KW-0378">Hydrolase</keyword>
<feature type="domain" description="Peptidase S1" evidence="2">
    <location>
        <begin position="34"/>
        <end position="285"/>
    </location>
</feature>
<dbReference type="InterPro" id="IPR018114">
    <property type="entry name" value="TRYPSIN_HIS"/>
</dbReference>
<reference evidence="3" key="1">
    <citation type="submission" date="2013-07" db="EMBL/GenBank/DDBJ databases">
        <title>Sub-species coevolution in mutualistic symbiosis.</title>
        <authorList>
            <person name="Murfin K."/>
            <person name="Klassen J."/>
            <person name="Lee M."/>
            <person name="Forst S."/>
            <person name="Stock P."/>
            <person name="Goodrich-Blair H."/>
        </authorList>
    </citation>
    <scope>NUCLEOTIDE SEQUENCE [LARGE SCALE GENOMIC DNA]</scope>
    <source>
        <strain evidence="3">Feltiae Moldova</strain>
    </source>
</reference>
<dbReference type="PROSITE" id="PS00134">
    <property type="entry name" value="TRYPSIN_HIS"/>
    <property type="match status" value="1"/>
</dbReference>
<dbReference type="EMBL" id="CBSV010000227">
    <property type="protein sequence ID" value="CDH03136.1"/>
    <property type="molecule type" value="Genomic_DNA"/>
</dbReference>
<dbReference type="GO" id="GO:0004252">
    <property type="term" value="F:serine-type endopeptidase activity"/>
    <property type="evidence" value="ECO:0007669"/>
    <property type="project" value="UniProtKB-EC"/>
</dbReference>
<sequence>MNIFRTFFILLLLLFFCDYAFSNSALKYQPIKAIAGGEKSCDSGSGNKCKPWVVNIYVQSNSDTQYALCSGSVIARKYVLTAAHCQKKNIKKYIIKNYKNEEISTALPHSFIASYNGSDLAILKLESPVILVGYGHVRRFFNYDEAYEKFRNSYYDASIYGYGSFGINKITGAQVRNSGDQYRADVKMFTTAPDSRNNQGLMVEENLNENLKPGIAQEGDSGGPLIWDDTIIGVVSWGYSYFEKKYQDSDSRSHFFVMSDVTGKYIDIGLSKKRSMSSWFSRTMNKIWIESPDWNSRLSRRGKSIVVKGFGRPNSDLKLDYSVGNKKNKVIKCKDLDNMKKEHSVDNFGKWKCDIPYDSYFTEFVTENKEYKVAIKARESKEDSRGWKEDIIQAKIPPEKEEFSIVYPTDKSIVLTKNFIIRGYADPNSNVKLILKSNSSDKSYTQDKICNGLEDKELIKTGEDGVWSCMIDYQLIIKSGDINKQYDIKITAMQNIGKVIIPDGINMILKPEDYTELKIEQSNESKNNIYRKNLIFDVNYSKYAKVVCVFNRKSFSCKNNTDGKGDFYLGNISAGRDNLNSHEKARFNISAIQKIEGADPFDPKLWSDINYESVGGYFPPDFNEVHDISHPKSILSAEIENNVITGFGGDNKRYTDMNNDIILPSEYSICMKKGGDSPLPPGSSLCSEKGDNNIYLKIPFKDSREFSELPIKYGNFSGRKNFPIWSITLPPTLKDGLYYLEVTDKYHPLGLPNFKETYYSILNKTYFQILTPNVEIKTPSVGDVNTVGTPSFVSGDANVPGDEVDVKKRKIIFSLESQGKNNLNSAQETVICTGAIVNDNGQWECSRPVIFTAGTYELTAELMKAGKIVAKNTTYMTVKKKNNKDKDNDKDKFKSDYPKNNTTVDPDGTIQLFGSFGTVGGVVAGAGVAVVGLLGSIFGAVSGAVSLVAGLPATLWGVAINPNKLGGGDIYTLTLQETHYGQLVGDPIIWTFTVPMRITEPGLNAQYRVDNPISIKGEGTPGQLILIAGSQYLLSSRLTVGQVPENNLICQTTVNGGGTWACPNNPAMTAKLAGTFFLYGAQYKKTAPGNVDAMYERTSAVVRRYDITQTRINITAPRQGAKITVLPLTITGTGEPRAQVHLGSFGGTPKCNTDVEASGIWSCGPYQPEKGEYTLSAEQLINNQLHSTAQVSFDVQTDRIRPLVITQPHHGGVYRYQESVVPAGQGEPGTTICLAEQALEQVCQNGVTVDKEGRWTERDRLNTARKGEQTLVATAFLGQARQSTAKVTFQVEGADGERLLTVKVPGEEAVIKTPSYTFSGTLSANVRSVTVHAFGGNEGCTANLNLTSGSWTCGPYSAVPGDYRAVIEDDIGSRIARSFKVRYGDNLQMRVLEPAEGAQIDRPLYAINGTGQTGARITVTLAGEPVCETTVDEHQTWACPKRQLSRQGDYQLLARQWVDEVPSGKVVIRDYRVTYRIQDLSVLQPAEEVQITTPTYDISGKGESGAQVTVAASGKPLCSAIVDGQQNWVCPRFVSSPGWYEIEARQTLEEYSWGKPITRHYEVIYGMPDIVINSTAPAFCPPPNIGQPTSAFVTGKALPGSYITLNASAGHTCGTTQASAKGSWSCRLDNVWLGKFHLTAFPSLTPDGRPVGPTVEQEVTIRENTFRVQEPGNRVVYETRSPWGRVAHITMYGVGTPGEEVELEVVRASGWKTTSRVRVGNDGGWKYDGFQLDIGWYTLHASQQGCDKGSPADIHFSVTSKPITIPCPPHVICDN</sequence>
<organism evidence="3">
    <name type="scientific">Xenorhabdus bovienii str. feltiae Moldova</name>
    <dbReference type="NCBI Taxonomy" id="1398200"/>
    <lineage>
        <taxon>Bacteria</taxon>
        <taxon>Pseudomonadati</taxon>
        <taxon>Pseudomonadota</taxon>
        <taxon>Gammaproteobacteria</taxon>
        <taxon>Enterobacterales</taxon>
        <taxon>Morganellaceae</taxon>
        <taxon>Xenorhabdus</taxon>
    </lineage>
</organism>
<dbReference type="Gene3D" id="2.40.10.10">
    <property type="entry name" value="Trypsin-like serine proteases"/>
    <property type="match status" value="2"/>
</dbReference>
<protein>
    <submittedName>
        <fullName evidence="3">Putative Trypsin</fullName>
        <ecNumber evidence="3">3.4.21.4</ecNumber>
    </submittedName>
</protein>
<name>A0A077NZP9_XENBV</name>
<dbReference type="InterPro" id="IPR051333">
    <property type="entry name" value="CLIP_Serine_Protease"/>
</dbReference>
<dbReference type="RefSeq" id="WP_051862902.1">
    <property type="nucleotide sequence ID" value="NZ_CAWLWD010000050.1"/>
</dbReference>
<dbReference type="SMART" id="SM00020">
    <property type="entry name" value="Tryp_SPc"/>
    <property type="match status" value="1"/>
</dbReference>
<dbReference type="PANTHER" id="PTHR24260:SF136">
    <property type="entry name" value="GH08193P-RELATED"/>
    <property type="match status" value="1"/>
</dbReference>
<dbReference type="PRINTS" id="PR00722">
    <property type="entry name" value="CHYMOTRYPSIN"/>
</dbReference>
<comment type="caution">
    <text evidence="3">The sequence shown here is derived from an EMBL/GenBank/DDBJ whole genome shotgun (WGS) entry which is preliminary data.</text>
</comment>
<evidence type="ECO:0000259" key="2">
    <source>
        <dbReference type="PROSITE" id="PS50240"/>
    </source>
</evidence>
<dbReference type="Proteomes" id="UP000028487">
    <property type="component" value="Unassembled WGS sequence"/>
</dbReference>
<evidence type="ECO:0000313" key="3">
    <source>
        <dbReference type="EMBL" id="CDH03136.1"/>
    </source>
</evidence>
<dbReference type="InterPro" id="IPR001254">
    <property type="entry name" value="Trypsin_dom"/>
</dbReference>
<dbReference type="GO" id="GO:0006508">
    <property type="term" value="P:proteolysis"/>
    <property type="evidence" value="ECO:0007669"/>
    <property type="project" value="InterPro"/>
</dbReference>
<dbReference type="EC" id="3.4.21.4" evidence="3"/>
<feature type="region of interest" description="Disordered" evidence="1">
    <location>
        <begin position="880"/>
        <end position="900"/>
    </location>
</feature>
<accession>A0A077NZP9</accession>
<dbReference type="PANTHER" id="PTHR24260">
    <property type="match status" value="1"/>
</dbReference>
<dbReference type="HOGENOM" id="CLU_240909_0_0_6"/>
<dbReference type="PROSITE" id="PS50240">
    <property type="entry name" value="TRYPSIN_DOM"/>
    <property type="match status" value="1"/>
</dbReference>
<dbReference type="InterPro" id="IPR043504">
    <property type="entry name" value="Peptidase_S1_PA_chymotrypsin"/>
</dbReference>
<dbReference type="InterPro" id="IPR009003">
    <property type="entry name" value="Peptidase_S1_PA"/>
</dbReference>
<dbReference type="InterPro" id="IPR001314">
    <property type="entry name" value="Peptidase_S1A"/>
</dbReference>
<dbReference type="Pfam" id="PF00089">
    <property type="entry name" value="Trypsin"/>
    <property type="match status" value="1"/>
</dbReference>
<feature type="compositionally biased region" description="Basic and acidic residues" evidence="1">
    <location>
        <begin position="884"/>
        <end position="897"/>
    </location>
</feature>
<gene>
    <name evidence="3" type="ORF">XBFM1_550033</name>
</gene>